<evidence type="ECO:0000259" key="1">
    <source>
        <dbReference type="Pfam" id="PF14353"/>
    </source>
</evidence>
<dbReference type="KEGG" id="ebm:SG0102_10000"/>
<protein>
    <recommendedName>
        <fullName evidence="1">CpXC domain-containing protein</fullName>
    </recommendedName>
</protein>
<sequence length="410" mass="47675">MRSKNLTLPCESCGQLNAFPHPYIVNVAKEPALKQAIMNDDIFKYECAFCHHVTYYYHSLIYFDPQHKLFICYCENQEEFSHLMALQFLGDHLRDYIIRYCDNYFAFKEKIQIFDHQRDDRLIAIYKDMLLNEFKKTYPDCGRALAYYDSSSQESIVVISDHYGVKCYSFSESWYQSHAANAMLTHVLHYDTSPFVDEHYVKQLYSLNIPIILVRVMVMGQMIDYVVNANDHVHVGDHVEVTCHGEKAIGTISTIHTKEVRDVPHGTKFIQKVIPFVPPYERAAQVAVEHALTDIHGDHQTMQVGAFFQLLENCIVYLPLKDKDGLLMPETMEDRADALSFIPIFTNHDEIISFYDEHYTIAKMPFFDLMHQQLLPVDGYLLNPFSTELFPIDTHLLSLLDAYHQNTLVN</sequence>
<evidence type="ECO:0000313" key="2">
    <source>
        <dbReference type="EMBL" id="BBH26066.1"/>
    </source>
</evidence>
<organism evidence="2 3">
    <name type="scientific">Intestinibaculum porci</name>
    <dbReference type="NCBI Taxonomy" id="2487118"/>
    <lineage>
        <taxon>Bacteria</taxon>
        <taxon>Bacillati</taxon>
        <taxon>Bacillota</taxon>
        <taxon>Erysipelotrichia</taxon>
        <taxon>Erysipelotrichales</taxon>
        <taxon>Erysipelotrichaceae</taxon>
        <taxon>Intestinibaculum</taxon>
    </lineage>
</organism>
<dbReference type="RefSeq" id="WP_162300183.1">
    <property type="nucleotide sequence ID" value="NZ_AP019309.1"/>
</dbReference>
<gene>
    <name evidence="2" type="ORF">SG0102_10000</name>
</gene>
<dbReference type="Pfam" id="PF14353">
    <property type="entry name" value="CpXC"/>
    <property type="match status" value="1"/>
</dbReference>
<dbReference type="InterPro" id="IPR025682">
    <property type="entry name" value="CpXC_dom"/>
</dbReference>
<dbReference type="Proteomes" id="UP000268059">
    <property type="component" value="Chromosome"/>
</dbReference>
<evidence type="ECO:0000313" key="3">
    <source>
        <dbReference type="Proteomes" id="UP000268059"/>
    </source>
</evidence>
<name>A0A3G9J5J8_9FIRM</name>
<feature type="domain" description="CpXC" evidence="1">
    <location>
        <begin position="9"/>
        <end position="127"/>
    </location>
</feature>
<reference evidence="2 3" key="1">
    <citation type="submission" date="2018-11" db="EMBL/GenBank/DDBJ databases">
        <title>Novel Erysipelotrichaceae bacterium isolated from small intestine of a swine.</title>
        <authorList>
            <person name="Kim J.S."/>
            <person name="Choe H."/>
            <person name="Lee Y.R."/>
            <person name="Kim K.M."/>
            <person name="Park D.S."/>
        </authorList>
    </citation>
    <scope>NUCLEOTIDE SEQUENCE [LARGE SCALE GENOMIC DNA]</scope>
    <source>
        <strain evidence="2 3">SG0102</strain>
    </source>
</reference>
<accession>A0A3G9J5J8</accession>
<dbReference type="EMBL" id="AP019309">
    <property type="protein sequence ID" value="BBH26066.1"/>
    <property type="molecule type" value="Genomic_DNA"/>
</dbReference>
<dbReference type="AlphaFoldDB" id="A0A3G9J5J8"/>
<dbReference type="InParanoid" id="A0A3G9J5J8"/>
<proteinExistence type="predicted"/>
<keyword evidence="3" id="KW-1185">Reference proteome</keyword>